<dbReference type="GO" id="GO:0003677">
    <property type="term" value="F:DNA binding"/>
    <property type="evidence" value="ECO:0007669"/>
    <property type="project" value="UniProtKB-KW"/>
</dbReference>
<gene>
    <name evidence="1" type="ORF">KME32_05095</name>
</gene>
<comment type="caution">
    <text evidence="1">The sequence shown here is derived from an EMBL/GenBank/DDBJ whole genome shotgun (WGS) entry which is preliminary data.</text>
</comment>
<protein>
    <submittedName>
        <fullName evidence="1">DNA-binding protein</fullName>
    </submittedName>
</protein>
<dbReference type="InterPro" id="IPR013321">
    <property type="entry name" value="Arc_rbn_hlx_hlx"/>
</dbReference>
<dbReference type="InterPro" id="IPR010985">
    <property type="entry name" value="Ribbon_hlx_hlx"/>
</dbReference>
<dbReference type="Gene3D" id="1.10.1220.10">
    <property type="entry name" value="Met repressor-like"/>
    <property type="match status" value="1"/>
</dbReference>
<organism evidence="1 2">
    <name type="scientific">Mojavia pulchra JT2-VF2</name>
    <dbReference type="NCBI Taxonomy" id="287848"/>
    <lineage>
        <taxon>Bacteria</taxon>
        <taxon>Bacillati</taxon>
        <taxon>Cyanobacteriota</taxon>
        <taxon>Cyanophyceae</taxon>
        <taxon>Nostocales</taxon>
        <taxon>Nostocaceae</taxon>
    </lineage>
</organism>
<dbReference type="AlphaFoldDB" id="A0A951PW40"/>
<name>A0A951PW40_9NOST</name>
<accession>A0A951PW40</accession>
<sequence length="65" mass="7374">MASITIDIPDSQLQKLQDLAKVHGISLEALLRVSIEEWLSDQKSDFTDAANYVLKKNAELYRRLA</sequence>
<proteinExistence type="predicted"/>
<reference evidence="1" key="2">
    <citation type="journal article" date="2022" name="Microbiol. Resour. Announc.">
        <title>Metagenome Sequencing to Explore Phylogenomics of Terrestrial Cyanobacteria.</title>
        <authorList>
            <person name="Ward R.D."/>
            <person name="Stajich J.E."/>
            <person name="Johansen J.R."/>
            <person name="Huntemann M."/>
            <person name="Clum A."/>
            <person name="Foster B."/>
            <person name="Foster B."/>
            <person name="Roux S."/>
            <person name="Palaniappan K."/>
            <person name="Varghese N."/>
            <person name="Mukherjee S."/>
            <person name="Reddy T.B.K."/>
            <person name="Daum C."/>
            <person name="Copeland A."/>
            <person name="Chen I.A."/>
            <person name="Ivanova N.N."/>
            <person name="Kyrpides N.C."/>
            <person name="Shapiro N."/>
            <person name="Eloe-Fadrosh E.A."/>
            <person name="Pietrasiak N."/>
        </authorList>
    </citation>
    <scope>NUCLEOTIDE SEQUENCE</scope>
    <source>
        <strain evidence="1">JT2-VF2</strain>
    </source>
</reference>
<dbReference type="Proteomes" id="UP000715781">
    <property type="component" value="Unassembled WGS sequence"/>
</dbReference>
<dbReference type="GO" id="GO:0006355">
    <property type="term" value="P:regulation of DNA-templated transcription"/>
    <property type="evidence" value="ECO:0007669"/>
    <property type="project" value="InterPro"/>
</dbReference>
<evidence type="ECO:0000313" key="2">
    <source>
        <dbReference type="Proteomes" id="UP000715781"/>
    </source>
</evidence>
<reference evidence="1" key="1">
    <citation type="submission" date="2021-05" db="EMBL/GenBank/DDBJ databases">
        <authorList>
            <person name="Pietrasiak N."/>
            <person name="Ward R."/>
            <person name="Stajich J.E."/>
            <person name="Kurbessoian T."/>
        </authorList>
    </citation>
    <scope>NUCLEOTIDE SEQUENCE</scope>
    <source>
        <strain evidence="1">JT2-VF2</strain>
    </source>
</reference>
<keyword evidence="1" id="KW-0238">DNA-binding</keyword>
<dbReference type="SUPFAM" id="SSF47598">
    <property type="entry name" value="Ribbon-helix-helix"/>
    <property type="match status" value="1"/>
</dbReference>
<dbReference type="EMBL" id="JAHHHN010000002">
    <property type="protein sequence ID" value="MBW4560528.1"/>
    <property type="molecule type" value="Genomic_DNA"/>
</dbReference>
<evidence type="ECO:0000313" key="1">
    <source>
        <dbReference type="EMBL" id="MBW4560528.1"/>
    </source>
</evidence>